<reference evidence="2 3" key="1">
    <citation type="journal article" date="2020" name="Microorganisms">
        <title>Osmotic Adaptation and Compatible Solute Biosynthesis of Phototrophic Bacteria as Revealed from Genome Analyses.</title>
        <authorList>
            <person name="Imhoff J.F."/>
            <person name="Rahn T."/>
            <person name="Kunzel S."/>
            <person name="Keller A."/>
            <person name="Neulinger S.C."/>
        </authorList>
    </citation>
    <scope>NUCLEOTIDE SEQUENCE [LARGE SCALE GENOMIC DNA]</scope>
    <source>
        <strain evidence="2 3">DSM 21303</strain>
    </source>
</reference>
<dbReference type="InterPro" id="IPR009883">
    <property type="entry name" value="YgfX"/>
</dbReference>
<dbReference type="Pfam" id="PF07254">
    <property type="entry name" value="Cpta_toxin"/>
    <property type="match status" value="1"/>
</dbReference>
<dbReference type="AlphaFoldDB" id="A0A9X1B820"/>
<name>A0A9X1B820_9GAMM</name>
<protein>
    <recommendedName>
        <fullName evidence="4">Toxin CptA</fullName>
    </recommendedName>
</protein>
<evidence type="ECO:0000313" key="3">
    <source>
        <dbReference type="Proteomes" id="UP001138802"/>
    </source>
</evidence>
<dbReference type="Proteomes" id="UP001138802">
    <property type="component" value="Unassembled WGS sequence"/>
</dbReference>
<feature type="transmembrane region" description="Helical" evidence="1">
    <location>
        <begin position="45"/>
        <end position="63"/>
    </location>
</feature>
<comment type="caution">
    <text evidence="2">The sequence shown here is derived from an EMBL/GenBank/DDBJ whole genome shotgun (WGS) entry which is preliminary data.</text>
</comment>
<feature type="transmembrane region" description="Helical" evidence="1">
    <location>
        <begin position="19"/>
        <end position="39"/>
    </location>
</feature>
<evidence type="ECO:0008006" key="4">
    <source>
        <dbReference type="Google" id="ProtNLM"/>
    </source>
</evidence>
<organism evidence="2 3">
    <name type="scientific">Thiocapsa imhoffii</name>
    <dbReference type="NCBI Taxonomy" id="382777"/>
    <lineage>
        <taxon>Bacteria</taxon>
        <taxon>Pseudomonadati</taxon>
        <taxon>Pseudomonadota</taxon>
        <taxon>Gammaproteobacteria</taxon>
        <taxon>Chromatiales</taxon>
        <taxon>Chromatiaceae</taxon>
        <taxon>Thiocapsa</taxon>
    </lineage>
</organism>
<keyword evidence="1" id="KW-0812">Transmembrane</keyword>
<dbReference type="RefSeq" id="WP_200387210.1">
    <property type="nucleotide sequence ID" value="NZ_NRSD01000005.1"/>
</dbReference>
<evidence type="ECO:0000256" key="1">
    <source>
        <dbReference type="SAM" id="Phobius"/>
    </source>
</evidence>
<sequence length="153" mass="17003">MPSHDAPPLLIRPGFSRHLALIMTFTHLLACVALVVMGWRWFTLPLVLAVLLSALHVGFVAVLRRAPWSICAALCQADGTWQLQLVSGAEHEAILLPSTFVSLPLVVLNFKLGPWTRRSLPIFADALEPDLHRRLRQRLRLAGAARVQPAERP</sequence>
<accession>A0A9X1B820</accession>
<keyword evidence="1" id="KW-0472">Membrane</keyword>
<dbReference type="EMBL" id="NRSD01000005">
    <property type="protein sequence ID" value="MBK1644419.1"/>
    <property type="molecule type" value="Genomic_DNA"/>
</dbReference>
<evidence type="ECO:0000313" key="2">
    <source>
        <dbReference type="EMBL" id="MBK1644419.1"/>
    </source>
</evidence>
<proteinExistence type="predicted"/>
<gene>
    <name evidence="2" type="ORF">CKO25_07060</name>
</gene>
<keyword evidence="1" id="KW-1133">Transmembrane helix</keyword>
<keyword evidence="3" id="KW-1185">Reference proteome</keyword>